<dbReference type="OrthoDB" id="6197657at2"/>
<accession>A0A1B1YXL8</accession>
<proteinExistence type="predicted"/>
<dbReference type="STRING" id="1810504.PG2T_03165"/>
<organism evidence="2 3">
    <name type="scientific">Immundisolibacter cernigliae</name>
    <dbReference type="NCBI Taxonomy" id="1810504"/>
    <lineage>
        <taxon>Bacteria</taxon>
        <taxon>Pseudomonadati</taxon>
        <taxon>Pseudomonadota</taxon>
        <taxon>Gammaproteobacteria</taxon>
        <taxon>Immundisolibacterales</taxon>
        <taxon>Immundisolibacteraceae</taxon>
        <taxon>Immundisolibacter</taxon>
    </lineage>
</organism>
<keyword evidence="1" id="KW-0812">Transmembrane</keyword>
<evidence type="ECO:0000313" key="2">
    <source>
        <dbReference type="EMBL" id="ANX05466.1"/>
    </source>
</evidence>
<dbReference type="AlphaFoldDB" id="A0A1B1YXL8"/>
<name>A0A1B1YXL8_9GAMM</name>
<feature type="transmembrane region" description="Helical" evidence="1">
    <location>
        <begin position="12"/>
        <end position="31"/>
    </location>
</feature>
<dbReference type="EMBL" id="CP014671">
    <property type="protein sequence ID" value="ANX05466.1"/>
    <property type="molecule type" value="Genomic_DNA"/>
</dbReference>
<dbReference type="InParanoid" id="A0A1B1YXL8"/>
<reference evidence="3" key="1">
    <citation type="submission" date="2016-03" db="EMBL/GenBank/DDBJ databases">
        <title>Complete genome sequence of Solimmundus cernigliae, representing a novel lineage of polycyclic aromatic hydrocarbon degraders within the Gammaproteobacteria.</title>
        <authorList>
            <person name="Singleton D.R."/>
            <person name="Dickey A.N."/>
            <person name="Scholl E.H."/>
            <person name="Wright F.A."/>
            <person name="Aitken M.D."/>
        </authorList>
    </citation>
    <scope>NUCLEOTIDE SEQUENCE [LARGE SCALE GENOMIC DNA]</scope>
    <source>
        <strain evidence="3">TR3.2</strain>
    </source>
</reference>
<evidence type="ECO:0000313" key="3">
    <source>
        <dbReference type="Proteomes" id="UP000092952"/>
    </source>
</evidence>
<keyword evidence="1" id="KW-1133">Transmembrane helix</keyword>
<dbReference type="Proteomes" id="UP000092952">
    <property type="component" value="Chromosome"/>
</dbReference>
<sequence length="87" mass="9666">MRPHGWLHRLGAVLWPSFLTAAIATAAFFANVDPEGLRLASFPDWQISREVGYTVGFFMFWAVTALSSLITVVLLEPPKQKVKSPHA</sequence>
<evidence type="ECO:0008006" key="4">
    <source>
        <dbReference type="Google" id="ProtNLM"/>
    </source>
</evidence>
<evidence type="ECO:0000256" key="1">
    <source>
        <dbReference type="SAM" id="Phobius"/>
    </source>
</evidence>
<keyword evidence="1" id="KW-0472">Membrane</keyword>
<gene>
    <name evidence="2" type="ORF">PG2T_03165</name>
</gene>
<keyword evidence="3" id="KW-1185">Reference proteome</keyword>
<protein>
    <recommendedName>
        <fullName evidence="4">Transmembrane protein</fullName>
    </recommendedName>
</protein>
<feature type="transmembrane region" description="Helical" evidence="1">
    <location>
        <begin position="51"/>
        <end position="75"/>
    </location>
</feature>
<dbReference type="KEGG" id="gbi:PG2T_03165"/>